<keyword evidence="1" id="KW-0812">Transmembrane</keyword>
<keyword evidence="1" id="KW-0472">Membrane</keyword>
<dbReference type="AlphaFoldDB" id="A0A4D7B1P3"/>
<dbReference type="RefSeq" id="WP_136962161.1">
    <property type="nucleotide sequence ID" value="NZ_CP039690.1"/>
</dbReference>
<protein>
    <recommendedName>
        <fullName evidence="4">Histidine kinase</fullName>
    </recommendedName>
</protein>
<dbReference type="EMBL" id="CP039690">
    <property type="protein sequence ID" value="QCI66721.1"/>
    <property type="molecule type" value="Genomic_DNA"/>
</dbReference>
<accession>A0A4D7B1P3</accession>
<evidence type="ECO:0000313" key="3">
    <source>
        <dbReference type="Proteomes" id="UP000298781"/>
    </source>
</evidence>
<gene>
    <name evidence="2" type="ORF">E8M01_22260</name>
</gene>
<organism evidence="2 3">
    <name type="scientific">Phreatobacter stygius</name>
    <dbReference type="NCBI Taxonomy" id="1940610"/>
    <lineage>
        <taxon>Bacteria</taxon>
        <taxon>Pseudomonadati</taxon>
        <taxon>Pseudomonadota</taxon>
        <taxon>Alphaproteobacteria</taxon>
        <taxon>Hyphomicrobiales</taxon>
        <taxon>Phreatobacteraceae</taxon>
        <taxon>Phreatobacter</taxon>
    </lineage>
</organism>
<keyword evidence="3" id="KW-1185">Reference proteome</keyword>
<name>A0A4D7B1P3_9HYPH</name>
<feature type="transmembrane region" description="Helical" evidence="1">
    <location>
        <begin position="140"/>
        <end position="162"/>
    </location>
</feature>
<evidence type="ECO:0000313" key="2">
    <source>
        <dbReference type="EMBL" id="QCI66721.1"/>
    </source>
</evidence>
<dbReference type="KEGG" id="pstg:E8M01_22260"/>
<dbReference type="OrthoDB" id="100177at2"/>
<reference evidence="2 3" key="1">
    <citation type="submission" date="2019-04" db="EMBL/GenBank/DDBJ databases">
        <title>Phreatobacter aquaticus sp. nov.</title>
        <authorList>
            <person name="Choi A."/>
        </authorList>
    </citation>
    <scope>NUCLEOTIDE SEQUENCE [LARGE SCALE GENOMIC DNA]</scope>
    <source>
        <strain evidence="2 3">KCTC 52518</strain>
    </source>
</reference>
<proteinExistence type="predicted"/>
<dbReference type="Proteomes" id="UP000298781">
    <property type="component" value="Chromosome"/>
</dbReference>
<evidence type="ECO:0008006" key="4">
    <source>
        <dbReference type="Google" id="ProtNLM"/>
    </source>
</evidence>
<keyword evidence="1" id="KW-1133">Transmembrane helix</keyword>
<evidence type="ECO:0000256" key="1">
    <source>
        <dbReference type="SAM" id="Phobius"/>
    </source>
</evidence>
<sequence length="196" mass="21251">MTQSSLSQPSPAAVQDELGRILQSSFVPEGSLLAKMLTYVVEQTLAGDDRSIKAYTIAVEALGRPANFEPDRDSTVRVAAMRLRGALDLYYSGPGASSPTRIKMVPGSYRPIFETVAVETQPSVPPAFARLARGLVSTRTLLIVLSAMMTINFAMTISLMSLQMQAQAKDGQPEKSVAVYELIQHDIQRSFGQALD</sequence>